<dbReference type="GO" id="GO:0005829">
    <property type="term" value="C:cytosol"/>
    <property type="evidence" value="ECO:0007669"/>
    <property type="project" value="TreeGrafter"/>
</dbReference>
<feature type="compositionally biased region" description="Gly residues" evidence="8">
    <location>
        <begin position="159"/>
        <end position="175"/>
    </location>
</feature>
<dbReference type="InterPro" id="IPR029752">
    <property type="entry name" value="D-isomer_DH_CS1"/>
</dbReference>
<keyword evidence="3" id="KW-0479">Metal-binding</keyword>
<comment type="caution">
    <text evidence="10">The sequence shown here is derived from an EMBL/GenBank/DDBJ whole genome shotgun (WGS) entry which is preliminary data.</text>
</comment>
<evidence type="ECO:0000256" key="6">
    <source>
        <dbReference type="ARBA" id="ARBA00022833"/>
    </source>
</evidence>
<organism evidence="10 11">
    <name type="scientific">Chlorella vulgaris</name>
    <name type="common">Green alga</name>
    <dbReference type="NCBI Taxonomy" id="3077"/>
    <lineage>
        <taxon>Eukaryota</taxon>
        <taxon>Viridiplantae</taxon>
        <taxon>Chlorophyta</taxon>
        <taxon>core chlorophytes</taxon>
        <taxon>Trebouxiophyceae</taxon>
        <taxon>Chlorellales</taxon>
        <taxon>Chlorellaceae</taxon>
        <taxon>Chlorella clade</taxon>
        <taxon>Chlorella</taxon>
    </lineage>
</organism>
<dbReference type="GO" id="GO:0071569">
    <property type="term" value="P:protein ufmylation"/>
    <property type="evidence" value="ECO:0007669"/>
    <property type="project" value="TreeGrafter"/>
</dbReference>
<dbReference type="Proteomes" id="UP001055712">
    <property type="component" value="Unassembled WGS sequence"/>
</dbReference>
<dbReference type="GO" id="GO:0046872">
    <property type="term" value="F:metal ion binding"/>
    <property type="evidence" value="ECO:0007669"/>
    <property type="project" value="UniProtKB-KW"/>
</dbReference>
<evidence type="ECO:0000256" key="8">
    <source>
        <dbReference type="SAM" id="MobiDB-lite"/>
    </source>
</evidence>
<dbReference type="CDD" id="cd00757">
    <property type="entry name" value="ThiF_MoeB_HesA_family"/>
    <property type="match status" value="1"/>
</dbReference>
<evidence type="ECO:0000259" key="9">
    <source>
        <dbReference type="Pfam" id="PF00899"/>
    </source>
</evidence>
<proteinExistence type="inferred from homology"/>
<dbReference type="EMBL" id="SIDB01000005">
    <property type="protein sequence ID" value="KAI3432250.1"/>
    <property type="molecule type" value="Genomic_DNA"/>
</dbReference>
<evidence type="ECO:0000313" key="11">
    <source>
        <dbReference type="Proteomes" id="UP001055712"/>
    </source>
</evidence>
<dbReference type="PANTHER" id="PTHR10953:SF9">
    <property type="entry name" value="UBIQUITIN-LIKE MODIFIER-ACTIVATING ENZYME 5"/>
    <property type="match status" value="1"/>
</dbReference>
<evidence type="ECO:0000256" key="1">
    <source>
        <dbReference type="ARBA" id="ARBA00005339"/>
    </source>
</evidence>
<evidence type="ECO:0000256" key="5">
    <source>
        <dbReference type="ARBA" id="ARBA00022786"/>
    </source>
</evidence>
<dbReference type="GO" id="GO:0005524">
    <property type="term" value="F:ATP binding"/>
    <property type="evidence" value="ECO:0007669"/>
    <property type="project" value="UniProtKB-KW"/>
</dbReference>
<dbReference type="PANTHER" id="PTHR10953">
    <property type="entry name" value="UBIQUITIN-ACTIVATING ENZYME E1"/>
    <property type="match status" value="1"/>
</dbReference>
<dbReference type="Pfam" id="PF00899">
    <property type="entry name" value="ThiF"/>
    <property type="match status" value="2"/>
</dbReference>
<keyword evidence="6" id="KW-0862">Zinc</keyword>
<evidence type="ECO:0000256" key="7">
    <source>
        <dbReference type="ARBA" id="ARBA00022840"/>
    </source>
</evidence>
<feature type="domain" description="THIF-type NAD/FAD binding fold" evidence="9">
    <location>
        <begin position="185"/>
        <end position="321"/>
    </location>
</feature>
<comment type="similarity">
    <text evidence="1">Belongs to the ubiquitin-activating E1 family. UBA5 subfamily.</text>
</comment>
<evidence type="ECO:0000256" key="4">
    <source>
        <dbReference type="ARBA" id="ARBA00022741"/>
    </source>
</evidence>
<name>A0A9D4YXS9_CHLVU</name>
<dbReference type="GO" id="GO:0071566">
    <property type="term" value="F:UFM1 activating enzyme activity"/>
    <property type="evidence" value="ECO:0007669"/>
    <property type="project" value="TreeGrafter"/>
</dbReference>
<feature type="domain" description="THIF-type NAD/FAD binding fold" evidence="9">
    <location>
        <begin position="37"/>
        <end position="153"/>
    </location>
</feature>
<keyword evidence="11" id="KW-1185">Reference proteome</keyword>
<protein>
    <recommendedName>
        <fullName evidence="2">Ubiquitin-like modifier-activating enzyme 5</fullName>
    </recommendedName>
</protein>
<dbReference type="PROSITE" id="PS00065">
    <property type="entry name" value="D_2_HYDROXYACID_DH_1"/>
    <property type="match status" value="1"/>
</dbReference>
<evidence type="ECO:0000256" key="2">
    <source>
        <dbReference type="ARBA" id="ARBA00016279"/>
    </source>
</evidence>
<dbReference type="SUPFAM" id="SSF69572">
    <property type="entry name" value="Activating enzymes of the ubiquitin-like proteins"/>
    <property type="match status" value="1"/>
</dbReference>
<dbReference type="InterPro" id="IPR035985">
    <property type="entry name" value="Ubiquitin-activating_enz"/>
</dbReference>
<evidence type="ECO:0000256" key="3">
    <source>
        <dbReference type="ARBA" id="ARBA00022723"/>
    </source>
</evidence>
<keyword evidence="5" id="KW-0833">Ubl conjugation pathway</keyword>
<keyword evidence="7" id="KW-0067">ATP-binding</keyword>
<dbReference type="InterPro" id="IPR000594">
    <property type="entry name" value="ThiF_NAD_FAD-bd"/>
</dbReference>
<dbReference type="OrthoDB" id="206053at2759"/>
<dbReference type="Gene3D" id="3.40.50.720">
    <property type="entry name" value="NAD(P)-binding Rossmann-like Domain"/>
    <property type="match status" value="1"/>
</dbReference>
<keyword evidence="4" id="KW-0547">Nucleotide-binding</keyword>
<gene>
    <name evidence="10" type="ORF">D9Q98_003811</name>
</gene>
<dbReference type="AlphaFoldDB" id="A0A9D4YXS9"/>
<evidence type="ECO:0000313" key="10">
    <source>
        <dbReference type="EMBL" id="KAI3432250.1"/>
    </source>
</evidence>
<reference evidence="10" key="2">
    <citation type="submission" date="2020-11" db="EMBL/GenBank/DDBJ databases">
        <authorList>
            <person name="Cecchin M."/>
            <person name="Marcolungo L."/>
            <person name="Rossato M."/>
            <person name="Girolomoni L."/>
            <person name="Cosentino E."/>
            <person name="Cuine S."/>
            <person name="Li-Beisson Y."/>
            <person name="Delledonne M."/>
            <person name="Ballottari M."/>
        </authorList>
    </citation>
    <scope>NUCLEOTIDE SEQUENCE</scope>
    <source>
        <strain evidence="10">211/11P</strain>
        <tissue evidence="10">Whole cell</tissue>
    </source>
</reference>
<feature type="region of interest" description="Disordered" evidence="8">
    <location>
        <begin position="158"/>
        <end position="183"/>
    </location>
</feature>
<accession>A0A9D4YXS9</accession>
<reference evidence="10" key="1">
    <citation type="journal article" date="2019" name="Plant J.">
        <title>Chlorella vulgaris genome assembly and annotation reveals the molecular basis for metabolic acclimation to high light conditions.</title>
        <authorList>
            <person name="Cecchin M."/>
            <person name="Marcolungo L."/>
            <person name="Rossato M."/>
            <person name="Girolomoni L."/>
            <person name="Cosentino E."/>
            <person name="Cuine S."/>
            <person name="Li-Beisson Y."/>
            <person name="Delledonne M."/>
            <person name="Ballottari M."/>
        </authorList>
    </citation>
    <scope>NUCLEOTIDE SEQUENCE</scope>
    <source>
        <strain evidence="10">211/11P</strain>
    </source>
</reference>
<sequence length="435" mass="45513">MAEAAAAANAAVAAAPDGVVRQRIDKMSGEVVDSNPYSRLMALQRMGIVKDYEQIRNKTVAVVGMGGVGSVAAEMLARCGIGRLLMFDYDHVELANMNRLFFRPEQCGMTKTDAAAQTLAGINPDVALESYTMNITTLEGFEAFKTCLTVAGCPADGRSNGGGKDGSNDGSGGSGRDGDGSALQRAADAVSRVDLVLSCVDNYEARMTINQVCLELGQTWMESGVSEDAVSGHIQVVAPGRTACFACVPPLVVASGIDERTLKREGVCAASLPTTMGIIAGLLVQNTLKYLLSFGQVTQYLGYSSLKDFFPTMDIKPNPGCINLLCGQRQAEWAVGAAERAVAAAAAAAEEAAEAAAAGPLHDSNDWGIEVMPDAADVATLQQAQQQALPEGLQFSMPSGGGMDAEQLRQEAVQDTEEGLDDLMAQLEQLSGGNK</sequence>
<dbReference type="InterPro" id="IPR045886">
    <property type="entry name" value="ThiF/MoeB/HesA"/>
</dbReference>